<dbReference type="AlphaFoldDB" id="A0A179G819"/>
<evidence type="ECO:0000313" key="1">
    <source>
        <dbReference type="EMBL" id="OAQ73678.1"/>
    </source>
</evidence>
<comment type="caution">
    <text evidence="1">The sequence shown here is derived from an EMBL/GenBank/DDBJ whole genome shotgun (WGS) entry which is preliminary data.</text>
</comment>
<evidence type="ECO:0000313" key="2">
    <source>
        <dbReference type="Proteomes" id="UP000078397"/>
    </source>
</evidence>
<name>A0A179G819_METCM</name>
<dbReference type="KEGG" id="pchm:VFPPC_01342"/>
<dbReference type="EMBL" id="LSBJ02000001">
    <property type="protein sequence ID" value="OAQ73678.1"/>
    <property type="molecule type" value="Genomic_DNA"/>
</dbReference>
<accession>A0A179G819</accession>
<proteinExistence type="predicted"/>
<sequence length="126" mass="14006">MGHTAEPDSGMKRAAEVTDAMLGVPGYADDSMFFTVRYGHRAKETLRKCDYDELMETLSKMTELWAKSGGGGAKPEPGAEERYAKFRELRAHALEIVKDFPDLVRDFDRFQASSKAAMSAVLRANP</sequence>
<organism evidence="1 2">
    <name type="scientific">Pochonia chlamydosporia 170</name>
    <dbReference type="NCBI Taxonomy" id="1380566"/>
    <lineage>
        <taxon>Eukaryota</taxon>
        <taxon>Fungi</taxon>
        <taxon>Dikarya</taxon>
        <taxon>Ascomycota</taxon>
        <taxon>Pezizomycotina</taxon>
        <taxon>Sordariomycetes</taxon>
        <taxon>Hypocreomycetidae</taxon>
        <taxon>Hypocreales</taxon>
        <taxon>Clavicipitaceae</taxon>
        <taxon>Pochonia</taxon>
    </lineage>
</organism>
<dbReference type="OrthoDB" id="4996232at2759"/>
<dbReference type="Proteomes" id="UP000078397">
    <property type="component" value="Unassembled WGS sequence"/>
</dbReference>
<keyword evidence="2" id="KW-1185">Reference proteome</keyword>
<dbReference type="GeneID" id="28845180"/>
<gene>
    <name evidence="1" type="ORF">VFPPC_01342</name>
</gene>
<protein>
    <submittedName>
        <fullName evidence="1">Uncharacterized protein</fullName>
    </submittedName>
</protein>
<dbReference type="RefSeq" id="XP_018149761.1">
    <property type="nucleotide sequence ID" value="XM_018281186.1"/>
</dbReference>
<reference evidence="1 2" key="1">
    <citation type="journal article" date="2016" name="PLoS Pathog.">
        <title>Biosynthesis of antibiotic leucinostatins in bio-control fungus Purpureocillium lilacinum and their inhibition on phytophthora revealed by genome mining.</title>
        <authorList>
            <person name="Wang G."/>
            <person name="Liu Z."/>
            <person name="Lin R."/>
            <person name="Li E."/>
            <person name="Mao Z."/>
            <person name="Ling J."/>
            <person name="Yang Y."/>
            <person name="Yin W.B."/>
            <person name="Xie B."/>
        </authorList>
    </citation>
    <scope>NUCLEOTIDE SEQUENCE [LARGE SCALE GENOMIC DNA]</scope>
    <source>
        <strain evidence="1">170</strain>
    </source>
</reference>